<feature type="transmembrane region" description="Helical" evidence="1">
    <location>
        <begin position="26"/>
        <end position="49"/>
    </location>
</feature>
<accession>A0ABT3NZG7</accession>
<keyword evidence="1" id="KW-0812">Transmembrane</keyword>
<name>A0ABT3NZG7_9PROT</name>
<comment type="caution">
    <text evidence="2">The sequence shown here is derived from an EMBL/GenBank/DDBJ whole genome shotgun (WGS) entry which is preliminary data.</text>
</comment>
<feature type="transmembrane region" description="Helical" evidence="1">
    <location>
        <begin position="56"/>
        <end position="77"/>
    </location>
</feature>
<feature type="transmembrane region" description="Helical" evidence="1">
    <location>
        <begin position="117"/>
        <end position="135"/>
    </location>
</feature>
<proteinExistence type="predicted"/>
<keyword evidence="1" id="KW-0472">Membrane</keyword>
<reference evidence="2 3" key="1">
    <citation type="submission" date="2022-10" db="EMBL/GenBank/DDBJ databases">
        <title>Roseococcus glaciei nov., sp. nov., isolated from glacier.</title>
        <authorList>
            <person name="Liu Q."/>
            <person name="Xin Y.-H."/>
        </authorList>
    </citation>
    <scope>NUCLEOTIDE SEQUENCE [LARGE SCALE GENOMIC DNA]</scope>
    <source>
        <strain evidence="2 3">MDT2-1-1</strain>
    </source>
</reference>
<dbReference type="Proteomes" id="UP001526430">
    <property type="component" value="Unassembled WGS sequence"/>
</dbReference>
<organism evidence="2 3">
    <name type="scientific">Sabulicella glaciei</name>
    <dbReference type="NCBI Taxonomy" id="2984948"/>
    <lineage>
        <taxon>Bacteria</taxon>
        <taxon>Pseudomonadati</taxon>
        <taxon>Pseudomonadota</taxon>
        <taxon>Alphaproteobacteria</taxon>
        <taxon>Acetobacterales</taxon>
        <taxon>Acetobacteraceae</taxon>
        <taxon>Sabulicella</taxon>
    </lineage>
</organism>
<evidence type="ECO:0008006" key="4">
    <source>
        <dbReference type="Google" id="ProtNLM"/>
    </source>
</evidence>
<sequence>MPLGLDAELLFRDPAASTGGPPYLGFFSNLGVLAWSVAATSSLLAALVLPPSRAQSALAAGGLLAAVLAFDDVFLLHESVLPFFGVPEKLILAGYATAAIAYLWTYRDFHRRMDWPLLLAALGLLGSSVMLDVVAEEMDWLVLEDGTKFAGISAWCAYHLLAARFWLRRAITGRGGQHERAATSR</sequence>
<evidence type="ECO:0000313" key="3">
    <source>
        <dbReference type="Proteomes" id="UP001526430"/>
    </source>
</evidence>
<feature type="transmembrane region" description="Helical" evidence="1">
    <location>
        <begin position="89"/>
        <end position="105"/>
    </location>
</feature>
<dbReference type="EMBL" id="JAPFQI010000018">
    <property type="protein sequence ID" value="MCW8087558.1"/>
    <property type="molecule type" value="Genomic_DNA"/>
</dbReference>
<evidence type="ECO:0000313" key="2">
    <source>
        <dbReference type="EMBL" id="MCW8087558.1"/>
    </source>
</evidence>
<protein>
    <recommendedName>
        <fullName evidence="4">Oxidase</fullName>
    </recommendedName>
</protein>
<feature type="transmembrane region" description="Helical" evidence="1">
    <location>
        <begin position="147"/>
        <end position="167"/>
    </location>
</feature>
<gene>
    <name evidence="2" type="ORF">OF850_18185</name>
</gene>
<keyword evidence="3" id="KW-1185">Reference proteome</keyword>
<keyword evidence="1" id="KW-1133">Transmembrane helix</keyword>
<evidence type="ECO:0000256" key="1">
    <source>
        <dbReference type="SAM" id="Phobius"/>
    </source>
</evidence>